<dbReference type="Proteomes" id="UP000499080">
    <property type="component" value="Unassembled WGS sequence"/>
</dbReference>
<protein>
    <submittedName>
        <fullName evidence="1">Uncharacterized protein</fullName>
    </submittedName>
</protein>
<name>A0A4Y2MY36_ARAVE</name>
<organism evidence="1 2">
    <name type="scientific">Araneus ventricosus</name>
    <name type="common">Orbweaver spider</name>
    <name type="synonym">Epeira ventricosa</name>
    <dbReference type="NCBI Taxonomy" id="182803"/>
    <lineage>
        <taxon>Eukaryota</taxon>
        <taxon>Metazoa</taxon>
        <taxon>Ecdysozoa</taxon>
        <taxon>Arthropoda</taxon>
        <taxon>Chelicerata</taxon>
        <taxon>Arachnida</taxon>
        <taxon>Araneae</taxon>
        <taxon>Araneomorphae</taxon>
        <taxon>Entelegynae</taxon>
        <taxon>Araneoidea</taxon>
        <taxon>Araneidae</taxon>
        <taxon>Araneus</taxon>
    </lineage>
</organism>
<gene>
    <name evidence="1" type="ORF">AVEN_19621_1</name>
</gene>
<accession>A0A4Y2MY36</accession>
<dbReference type="AlphaFoldDB" id="A0A4Y2MY36"/>
<dbReference type="EMBL" id="BGPR01008108">
    <property type="protein sequence ID" value="GBN31623.1"/>
    <property type="molecule type" value="Genomic_DNA"/>
</dbReference>
<evidence type="ECO:0000313" key="2">
    <source>
        <dbReference type="Proteomes" id="UP000499080"/>
    </source>
</evidence>
<comment type="caution">
    <text evidence="1">The sequence shown here is derived from an EMBL/GenBank/DDBJ whole genome shotgun (WGS) entry which is preliminary data.</text>
</comment>
<reference evidence="1 2" key="1">
    <citation type="journal article" date="2019" name="Sci. Rep.">
        <title>Orb-weaving spider Araneus ventricosus genome elucidates the spidroin gene catalogue.</title>
        <authorList>
            <person name="Kono N."/>
            <person name="Nakamura H."/>
            <person name="Ohtoshi R."/>
            <person name="Moran D.A.P."/>
            <person name="Shinohara A."/>
            <person name="Yoshida Y."/>
            <person name="Fujiwara M."/>
            <person name="Mori M."/>
            <person name="Tomita M."/>
            <person name="Arakawa K."/>
        </authorList>
    </citation>
    <scope>NUCLEOTIDE SEQUENCE [LARGE SCALE GENOMIC DNA]</scope>
</reference>
<keyword evidence="2" id="KW-1185">Reference proteome</keyword>
<sequence>MFILGDLGTMEVSKVRRVFPWSHCKISTLGCRIVLLELSQSVGMHNGHEMSVSDRTGRLAHVTSVRARLLTYQGPISRQLHTSHTITEAPPLNSLLLTNRVYD</sequence>
<evidence type="ECO:0000313" key="1">
    <source>
        <dbReference type="EMBL" id="GBN31623.1"/>
    </source>
</evidence>
<proteinExistence type="predicted"/>